<feature type="compositionally biased region" description="Basic residues" evidence="5">
    <location>
        <begin position="502"/>
        <end position="513"/>
    </location>
</feature>
<dbReference type="InterPro" id="IPR001739">
    <property type="entry name" value="Methyl_CpG_DNA-bd"/>
</dbReference>
<feature type="compositionally biased region" description="Polar residues" evidence="5">
    <location>
        <begin position="10"/>
        <end position="19"/>
    </location>
</feature>
<keyword evidence="8" id="KW-1185">Reference proteome</keyword>
<feature type="compositionally biased region" description="Acidic residues" evidence="5">
    <location>
        <begin position="399"/>
        <end position="411"/>
    </location>
</feature>
<dbReference type="InterPro" id="IPR002857">
    <property type="entry name" value="Znf_CXXC"/>
</dbReference>
<dbReference type="InterPro" id="IPR016177">
    <property type="entry name" value="DNA-bd_dom_sf"/>
</dbReference>
<dbReference type="GO" id="GO:0003677">
    <property type="term" value="F:DNA binding"/>
    <property type="evidence" value="ECO:0007669"/>
    <property type="project" value="InterPro"/>
</dbReference>
<dbReference type="SUPFAM" id="SSF54171">
    <property type="entry name" value="DNA-binding domain"/>
    <property type="match status" value="1"/>
</dbReference>
<dbReference type="AlphaFoldDB" id="A0A3B4D3V0"/>
<dbReference type="CTD" id="797143"/>
<dbReference type="GO" id="GO:0008270">
    <property type="term" value="F:zinc ion binding"/>
    <property type="evidence" value="ECO:0007669"/>
    <property type="project" value="UniProtKB-KW"/>
</dbReference>
<evidence type="ECO:0000313" key="8">
    <source>
        <dbReference type="Proteomes" id="UP001501920"/>
    </source>
</evidence>
<dbReference type="OMA" id="EMMEESR"/>
<reference evidence="7" key="3">
    <citation type="submission" date="2025-09" db="UniProtKB">
        <authorList>
            <consortium name="Ensembl"/>
        </authorList>
    </citation>
    <scope>IDENTIFICATION</scope>
</reference>
<proteinExistence type="predicted"/>
<keyword evidence="2 4" id="KW-0863">Zinc-finger</keyword>
<evidence type="ECO:0000256" key="4">
    <source>
        <dbReference type="PROSITE-ProRule" id="PRU00509"/>
    </source>
</evidence>
<feature type="region of interest" description="Disordered" evidence="5">
    <location>
        <begin position="1"/>
        <end position="24"/>
    </location>
</feature>
<feature type="region of interest" description="Disordered" evidence="5">
    <location>
        <begin position="40"/>
        <end position="84"/>
    </location>
</feature>
<evidence type="ECO:0000256" key="5">
    <source>
        <dbReference type="SAM" id="MobiDB-lite"/>
    </source>
</evidence>
<dbReference type="GeneID" id="108440539"/>
<dbReference type="STRING" id="42514.ENSPNAP00000018225"/>
<name>A0A3B4D3V0_PYGNA</name>
<feature type="compositionally biased region" description="Low complexity" evidence="5">
    <location>
        <begin position="215"/>
        <end position="226"/>
    </location>
</feature>
<keyword evidence="3" id="KW-0862">Zinc</keyword>
<dbReference type="Proteomes" id="UP001501920">
    <property type="component" value="Chromosome 28"/>
</dbReference>
<dbReference type="Gene3D" id="3.30.890.10">
    <property type="entry name" value="Methyl-cpg-binding Protein 2, Chain A"/>
    <property type="match status" value="1"/>
</dbReference>
<feature type="compositionally biased region" description="Acidic residues" evidence="5">
    <location>
        <begin position="40"/>
        <end position="60"/>
    </location>
</feature>
<dbReference type="Pfam" id="PF02008">
    <property type="entry name" value="zf-CXXC"/>
    <property type="match status" value="1"/>
</dbReference>
<dbReference type="SMART" id="SM00391">
    <property type="entry name" value="MBD"/>
    <property type="match status" value="1"/>
</dbReference>
<dbReference type="Ensembl" id="ENSPNAT00000027324.2">
    <property type="protein sequence ID" value="ENSPNAP00000018225.1"/>
    <property type="gene ID" value="ENSPNAG00000024566.2"/>
</dbReference>
<dbReference type="Pfam" id="PF01429">
    <property type="entry name" value="MBD"/>
    <property type="match status" value="1"/>
</dbReference>
<feature type="region of interest" description="Disordered" evidence="5">
    <location>
        <begin position="388"/>
        <end position="413"/>
    </location>
</feature>
<evidence type="ECO:0000256" key="1">
    <source>
        <dbReference type="ARBA" id="ARBA00022723"/>
    </source>
</evidence>
<feature type="region of interest" description="Disordered" evidence="5">
    <location>
        <begin position="484"/>
        <end position="580"/>
    </location>
</feature>
<protein>
    <recommendedName>
        <fullName evidence="6">CXXC-type domain-containing protein</fullName>
    </recommendedName>
</protein>
<evidence type="ECO:0000256" key="2">
    <source>
        <dbReference type="ARBA" id="ARBA00022771"/>
    </source>
</evidence>
<accession>A0A3B4D3V0</accession>
<keyword evidence="1" id="KW-0479">Metal-binding</keyword>
<evidence type="ECO:0000259" key="6">
    <source>
        <dbReference type="PROSITE" id="PS51058"/>
    </source>
</evidence>
<feature type="compositionally biased region" description="Acidic residues" evidence="5">
    <location>
        <begin position="519"/>
        <end position="540"/>
    </location>
</feature>
<feature type="compositionally biased region" description="Acidic residues" evidence="5">
    <location>
        <begin position="563"/>
        <end position="580"/>
    </location>
</feature>
<organism evidence="7 8">
    <name type="scientific">Pygocentrus nattereri</name>
    <name type="common">Red-bellied piranha</name>
    <dbReference type="NCBI Taxonomy" id="42514"/>
    <lineage>
        <taxon>Eukaryota</taxon>
        <taxon>Metazoa</taxon>
        <taxon>Chordata</taxon>
        <taxon>Craniata</taxon>
        <taxon>Vertebrata</taxon>
        <taxon>Euteleostomi</taxon>
        <taxon>Actinopterygii</taxon>
        <taxon>Neopterygii</taxon>
        <taxon>Teleostei</taxon>
        <taxon>Ostariophysi</taxon>
        <taxon>Characiformes</taxon>
        <taxon>Characoidei</taxon>
        <taxon>Pygocentrus</taxon>
    </lineage>
</organism>
<reference evidence="7" key="2">
    <citation type="submission" date="2025-08" db="UniProtKB">
        <authorList>
            <consortium name="Ensembl"/>
        </authorList>
    </citation>
    <scope>IDENTIFICATION</scope>
</reference>
<sequence>MDEMMEESRGQTVSGQETNPGLLDDVVQVSVDTDGIVVELEDAEDDPPPDWLEPLEEDYVEDGKEGMESEKSTQTRAKRGGWRKGRRRKVVLDDGWLDCPDLGKGWKQKVIFLRTGPAVGRKIMHYMSPKGFRVRSKKELNRRVKVDLTHFDFNQGIFVDGVITTKRGRSTRSSLSSSKANTLNHNIIHTPDKLTRTPQKPHLTPNTLAASVVTPSPSNEPYNSPPQLTQVSPVGPQAQLPSLSPSLRLGDLSPQILSHFTTPEKGKAALLAHSWLKTPLAPLSPTETPERDLFTHPSALTSSPGFQMPLDSSRVLNGGNQENGLSLSGCANCGCKYPGIGSGEELCPKCTSKKRQRSPHIIFKKKKKISPLGKKHYASSLTAKRLEKEKMEEIKKQDSEDDDGADDDDQDFEPKKRKRRMCGQCKACLRDQDCGKCDFCMDKPKYGGKNKKRQKCRYRQCQFHSRLKTWRIMKFKKRFSLVDEGEDKKADEKADELEVRKHGTPRRKQKMKRRSWDNDFTDNEDDDDDDDDVDDNEDEDQRPRRKGRRGKGKKRRYSLKREEDEEGDEMGGPEIEEDGLDDPEEAQFVLCDDGNNVFYEELYPNSYSPSAQNGTVDSSGQPGMVESSQSSQDWVCTVAGFPEGSQVLGSVKLSSNGTVQFSNVPDKPAHLQVSNILSSNEQLSEALNRSWLDLIQVETTMPQVIPAPQFAPEPPDDLPSITQIYSLADIKENGPTEDPGLLELLSSLRRTVLPAHWVGVMAKGPLLQLFQCSKLSPMADTVLQIETDFYYQINVQNQPLLLTHPIYERHPQRLTSVSLVVALLLDLERLAVCQGYQSFEAGSRQGPLLCARAALCQLLIPQDDECCERCLLPVEA</sequence>
<evidence type="ECO:0000313" key="7">
    <source>
        <dbReference type="Ensembl" id="ENSPNAP00000018225.1"/>
    </source>
</evidence>
<feature type="compositionally biased region" description="Basic residues" evidence="5">
    <location>
        <begin position="543"/>
        <end position="558"/>
    </location>
</feature>
<feature type="compositionally biased region" description="Basic and acidic residues" evidence="5">
    <location>
        <begin position="486"/>
        <end position="501"/>
    </location>
</feature>
<dbReference type="RefSeq" id="XP_037391658.1">
    <property type="nucleotide sequence ID" value="XM_037535761.1"/>
</dbReference>
<feature type="domain" description="CXXC-type" evidence="6">
    <location>
        <begin position="415"/>
        <end position="462"/>
    </location>
</feature>
<feature type="region of interest" description="Disordered" evidence="5">
    <location>
        <begin position="209"/>
        <end position="244"/>
    </location>
</feature>
<dbReference type="PROSITE" id="PS51058">
    <property type="entry name" value="ZF_CXXC"/>
    <property type="match status" value="1"/>
</dbReference>
<evidence type="ECO:0000256" key="3">
    <source>
        <dbReference type="ARBA" id="ARBA00022833"/>
    </source>
</evidence>
<dbReference type="GeneTree" id="ENSGT00940000169444"/>
<feature type="compositionally biased region" description="Basic and acidic residues" evidence="5">
    <location>
        <begin position="61"/>
        <end position="73"/>
    </location>
</feature>
<reference evidence="7 8" key="1">
    <citation type="submission" date="2020-10" db="EMBL/GenBank/DDBJ databases">
        <title>Pygocentrus nattereri (red-bellied piranha) genome, fPygNat1, primary haplotype.</title>
        <authorList>
            <person name="Myers G."/>
            <person name="Meyer A."/>
            <person name="Karagic N."/>
            <person name="Pippel M."/>
            <person name="Winkler S."/>
            <person name="Tracey A."/>
            <person name="Wood J."/>
            <person name="Formenti G."/>
            <person name="Howe K."/>
            <person name="Fedrigo O."/>
            <person name="Jarvis E.D."/>
        </authorList>
    </citation>
    <scope>NUCLEOTIDE SEQUENCE [LARGE SCALE GENOMIC DNA]</scope>
</reference>
<feature type="compositionally biased region" description="Basic and acidic residues" evidence="5">
    <location>
        <begin position="388"/>
        <end position="398"/>
    </location>
</feature>